<organism evidence="2 3">
    <name type="scientific">Clitoria ternatea</name>
    <name type="common">Butterfly pea</name>
    <dbReference type="NCBI Taxonomy" id="43366"/>
    <lineage>
        <taxon>Eukaryota</taxon>
        <taxon>Viridiplantae</taxon>
        <taxon>Streptophyta</taxon>
        <taxon>Embryophyta</taxon>
        <taxon>Tracheophyta</taxon>
        <taxon>Spermatophyta</taxon>
        <taxon>Magnoliopsida</taxon>
        <taxon>eudicotyledons</taxon>
        <taxon>Gunneridae</taxon>
        <taxon>Pentapetalae</taxon>
        <taxon>rosids</taxon>
        <taxon>fabids</taxon>
        <taxon>Fabales</taxon>
        <taxon>Fabaceae</taxon>
        <taxon>Papilionoideae</taxon>
        <taxon>50 kb inversion clade</taxon>
        <taxon>NPAAA clade</taxon>
        <taxon>indigoferoid/millettioid clade</taxon>
        <taxon>Phaseoleae</taxon>
        <taxon>Clitoria</taxon>
    </lineage>
</organism>
<protein>
    <submittedName>
        <fullName evidence="2">Uncharacterized protein</fullName>
    </submittedName>
</protein>
<dbReference type="Proteomes" id="UP001359559">
    <property type="component" value="Unassembled WGS sequence"/>
</dbReference>
<evidence type="ECO:0000256" key="1">
    <source>
        <dbReference type="SAM" id="MobiDB-lite"/>
    </source>
</evidence>
<keyword evidence="3" id="KW-1185">Reference proteome</keyword>
<reference evidence="2 3" key="1">
    <citation type="submission" date="2024-01" db="EMBL/GenBank/DDBJ databases">
        <title>The genomes of 5 underutilized Papilionoideae crops provide insights into root nodulation and disease resistance.</title>
        <authorList>
            <person name="Yuan L."/>
        </authorList>
    </citation>
    <scope>NUCLEOTIDE SEQUENCE [LARGE SCALE GENOMIC DNA]</scope>
    <source>
        <strain evidence="2">LY-2023</strain>
        <tissue evidence="2">Leaf</tissue>
    </source>
</reference>
<feature type="region of interest" description="Disordered" evidence="1">
    <location>
        <begin position="1"/>
        <end position="29"/>
    </location>
</feature>
<proteinExistence type="predicted"/>
<gene>
    <name evidence="2" type="ORF">RJT34_15757</name>
</gene>
<evidence type="ECO:0000313" key="3">
    <source>
        <dbReference type="Proteomes" id="UP001359559"/>
    </source>
</evidence>
<dbReference type="AlphaFoldDB" id="A0AAN9J782"/>
<sequence length="99" mass="10835">MEPPLAAATASTTTTSAAASASTASATSSMMTNRWCSIYVGCSGSRICHDKHVTFRWTMLWSRLSRWFEMLEEMLEEEEEVVVAVVVEVAAVGEDNVNN</sequence>
<evidence type="ECO:0000313" key="2">
    <source>
        <dbReference type="EMBL" id="KAK7292901.1"/>
    </source>
</evidence>
<comment type="caution">
    <text evidence="2">The sequence shown here is derived from an EMBL/GenBank/DDBJ whole genome shotgun (WGS) entry which is preliminary data.</text>
</comment>
<accession>A0AAN9J782</accession>
<dbReference type="EMBL" id="JAYKXN010000004">
    <property type="protein sequence ID" value="KAK7292901.1"/>
    <property type="molecule type" value="Genomic_DNA"/>
</dbReference>
<name>A0AAN9J782_CLITE</name>